<dbReference type="EMBL" id="KN824377">
    <property type="protein sequence ID" value="KIM21605.1"/>
    <property type="molecule type" value="Genomic_DNA"/>
</dbReference>
<keyword evidence="3" id="KW-1185">Reference proteome</keyword>
<evidence type="ECO:0000256" key="1">
    <source>
        <dbReference type="SAM" id="MobiDB-lite"/>
    </source>
</evidence>
<feature type="compositionally biased region" description="Basic residues" evidence="1">
    <location>
        <begin position="19"/>
        <end position="34"/>
    </location>
</feature>
<gene>
    <name evidence="2" type="ORF">M408DRAFT_101914</name>
</gene>
<organism evidence="2 3">
    <name type="scientific">Serendipita vermifera MAFF 305830</name>
    <dbReference type="NCBI Taxonomy" id="933852"/>
    <lineage>
        <taxon>Eukaryota</taxon>
        <taxon>Fungi</taxon>
        <taxon>Dikarya</taxon>
        <taxon>Basidiomycota</taxon>
        <taxon>Agaricomycotina</taxon>
        <taxon>Agaricomycetes</taxon>
        <taxon>Sebacinales</taxon>
        <taxon>Serendipitaceae</taxon>
        <taxon>Serendipita</taxon>
    </lineage>
</organism>
<evidence type="ECO:0000313" key="2">
    <source>
        <dbReference type="EMBL" id="KIM21605.1"/>
    </source>
</evidence>
<reference evidence="2 3" key="1">
    <citation type="submission" date="2014-04" db="EMBL/GenBank/DDBJ databases">
        <authorList>
            <consortium name="DOE Joint Genome Institute"/>
            <person name="Kuo A."/>
            <person name="Zuccaro A."/>
            <person name="Kohler A."/>
            <person name="Nagy L.G."/>
            <person name="Floudas D."/>
            <person name="Copeland A."/>
            <person name="Barry K.W."/>
            <person name="Cichocki N."/>
            <person name="Veneault-Fourrey C."/>
            <person name="LaButti K."/>
            <person name="Lindquist E.A."/>
            <person name="Lipzen A."/>
            <person name="Lundell T."/>
            <person name="Morin E."/>
            <person name="Murat C."/>
            <person name="Sun H."/>
            <person name="Tunlid A."/>
            <person name="Henrissat B."/>
            <person name="Grigoriev I.V."/>
            <person name="Hibbett D.S."/>
            <person name="Martin F."/>
            <person name="Nordberg H.P."/>
            <person name="Cantor M.N."/>
            <person name="Hua S.X."/>
        </authorList>
    </citation>
    <scope>NUCLEOTIDE SEQUENCE [LARGE SCALE GENOMIC DNA]</scope>
    <source>
        <strain evidence="2 3">MAFF 305830</strain>
    </source>
</reference>
<feature type="compositionally biased region" description="Polar residues" evidence="1">
    <location>
        <begin position="176"/>
        <end position="190"/>
    </location>
</feature>
<protein>
    <submittedName>
        <fullName evidence="2">Uncharacterized protein</fullName>
    </submittedName>
</protein>
<reference evidence="3" key="2">
    <citation type="submission" date="2015-01" db="EMBL/GenBank/DDBJ databases">
        <title>Evolutionary Origins and Diversification of the Mycorrhizal Mutualists.</title>
        <authorList>
            <consortium name="DOE Joint Genome Institute"/>
            <consortium name="Mycorrhizal Genomics Consortium"/>
            <person name="Kohler A."/>
            <person name="Kuo A."/>
            <person name="Nagy L.G."/>
            <person name="Floudas D."/>
            <person name="Copeland A."/>
            <person name="Barry K.W."/>
            <person name="Cichocki N."/>
            <person name="Veneault-Fourrey C."/>
            <person name="LaButti K."/>
            <person name="Lindquist E.A."/>
            <person name="Lipzen A."/>
            <person name="Lundell T."/>
            <person name="Morin E."/>
            <person name="Murat C."/>
            <person name="Riley R."/>
            <person name="Ohm R."/>
            <person name="Sun H."/>
            <person name="Tunlid A."/>
            <person name="Henrissat B."/>
            <person name="Grigoriev I.V."/>
            <person name="Hibbett D.S."/>
            <person name="Martin F."/>
        </authorList>
    </citation>
    <scope>NUCLEOTIDE SEQUENCE [LARGE SCALE GENOMIC DNA]</scope>
    <source>
        <strain evidence="3">MAFF 305830</strain>
    </source>
</reference>
<feature type="region of interest" description="Disordered" evidence="1">
    <location>
        <begin position="1"/>
        <end position="111"/>
    </location>
</feature>
<dbReference type="AlphaFoldDB" id="A0A0C3AAH8"/>
<feature type="compositionally biased region" description="Polar residues" evidence="1">
    <location>
        <begin position="211"/>
        <end position="222"/>
    </location>
</feature>
<feature type="region of interest" description="Disordered" evidence="1">
    <location>
        <begin position="142"/>
        <end position="339"/>
    </location>
</feature>
<accession>A0A0C3AAH8</accession>
<sequence length="339" mass="36444">MSNAGGDAGYNQAGGRGRGVGRGRPGRGRGRGRGSFRFPVAKSSESDYVKPPETTASQAPPDGDGKPKPTKKQGGRSRGSTHSTAPESIVDATSAPRREKELPPHIAGAAVDAESLVSRVRELAINGHAHTSSMESRFTMSLNWADEEDDPDSLPDLDDWAVKPKVPPPEPEKIQELSQDVHTSETSTVQEAPPVVTKMSPKVTKDESIQIPPQHNESSTVTKKARKGLESSIWATPETPTSNPAAERVKPPRQAGGRGSASSTRLTDLPFHPLNVARASEPNDHVTTRSDDRRNRPESKTSPRKPHARPVISTDAISRLSRSLGRDSLRQQQPATTTT</sequence>
<proteinExistence type="predicted"/>
<feature type="compositionally biased region" description="Basic and acidic residues" evidence="1">
    <location>
        <begin position="281"/>
        <end position="301"/>
    </location>
</feature>
<evidence type="ECO:0000313" key="3">
    <source>
        <dbReference type="Proteomes" id="UP000054097"/>
    </source>
</evidence>
<name>A0A0C3AAH8_SERVB</name>
<feature type="compositionally biased region" description="Gly residues" evidence="1">
    <location>
        <begin position="1"/>
        <end position="18"/>
    </location>
</feature>
<dbReference type="OrthoDB" id="3270029at2759"/>
<dbReference type="Proteomes" id="UP000054097">
    <property type="component" value="Unassembled WGS sequence"/>
</dbReference>
<dbReference type="HOGENOM" id="CLU_821630_0_0_1"/>
<feature type="compositionally biased region" description="Acidic residues" evidence="1">
    <location>
        <begin position="145"/>
        <end position="159"/>
    </location>
</feature>